<evidence type="ECO:0000256" key="1">
    <source>
        <dbReference type="SAM" id="SignalP"/>
    </source>
</evidence>
<dbReference type="EMBL" id="JACHMN010000001">
    <property type="protein sequence ID" value="MBB5866931.1"/>
    <property type="molecule type" value="Genomic_DNA"/>
</dbReference>
<keyword evidence="3" id="KW-1185">Reference proteome</keyword>
<feature type="signal peptide" evidence="1">
    <location>
        <begin position="1"/>
        <end position="26"/>
    </location>
</feature>
<accession>A0A841BJ54</accession>
<comment type="caution">
    <text evidence="2">The sequence shown here is derived from an EMBL/GenBank/DDBJ whole genome shotgun (WGS) entry which is preliminary data.</text>
</comment>
<evidence type="ECO:0000313" key="2">
    <source>
        <dbReference type="EMBL" id="MBB5866931.1"/>
    </source>
</evidence>
<gene>
    <name evidence="2" type="ORF">F4553_000310</name>
</gene>
<sequence>MHRKGSTIGRLVMTAAVLVSASTAVGASPAAADAVDLSCTGSQTAAYSPGLTLTSRTVTASGSGSFSCPVSSDPTLTGGMFAIGPFAYTGTCGLTANSNATYTYTWNNGRTSTVQVGVYVYSTLGAVVATSTGPVIAGEFLGDTFAFTWTGTSPGLTDCLTTTGVTEYAGPITLTLTSP</sequence>
<organism evidence="2 3">
    <name type="scientific">Allocatelliglobosispora scoriae</name>
    <dbReference type="NCBI Taxonomy" id="643052"/>
    <lineage>
        <taxon>Bacteria</taxon>
        <taxon>Bacillati</taxon>
        <taxon>Actinomycetota</taxon>
        <taxon>Actinomycetes</taxon>
        <taxon>Micromonosporales</taxon>
        <taxon>Micromonosporaceae</taxon>
        <taxon>Allocatelliglobosispora</taxon>
    </lineage>
</organism>
<proteinExistence type="predicted"/>
<keyword evidence="1" id="KW-0732">Signal</keyword>
<reference evidence="2 3" key="1">
    <citation type="submission" date="2020-08" db="EMBL/GenBank/DDBJ databases">
        <title>Sequencing the genomes of 1000 actinobacteria strains.</title>
        <authorList>
            <person name="Klenk H.-P."/>
        </authorList>
    </citation>
    <scope>NUCLEOTIDE SEQUENCE [LARGE SCALE GENOMIC DNA]</scope>
    <source>
        <strain evidence="2 3">DSM 45362</strain>
    </source>
</reference>
<feature type="chain" id="PRO_5039160684" evidence="1">
    <location>
        <begin position="27"/>
        <end position="179"/>
    </location>
</feature>
<dbReference type="AlphaFoldDB" id="A0A841BJ54"/>
<dbReference type="Proteomes" id="UP000587527">
    <property type="component" value="Unassembled WGS sequence"/>
</dbReference>
<dbReference type="RefSeq" id="WP_184831110.1">
    <property type="nucleotide sequence ID" value="NZ_JACHMN010000001.1"/>
</dbReference>
<name>A0A841BJ54_9ACTN</name>
<protein>
    <submittedName>
        <fullName evidence="2">Uncharacterized protein</fullName>
    </submittedName>
</protein>
<evidence type="ECO:0000313" key="3">
    <source>
        <dbReference type="Proteomes" id="UP000587527"/>
    </source>
</evidence>